<protein>
    <recommendedName>
        <fullName evidence="4">DUF4012 domain-containing protein</fullName>
    </recommendedName>
</protein>
<sequence length="600" mass="60953">MAESLPPRHGRIKPRSRGAVTGALLGCGLVGATILGLGAWLAVDAVRASDALHTAKSDVGHLQASVTAGDSAAASAALQQLQANAAVARDATTGPAWSVAGATPWVGANTRAVQSVAATVDDLARHALPSLMDAASVVDAGALAPVDGRIDVAPLADAAPAVVAADQAVQAAARQLDDIDTSALLGVVAEPVELLREQLADVASTTATAARAAQLVPAMLGADGPRDYLVLVQNNAEQRATGGMPGSVLHLRADHGAVQVIDARAAGELSGLAEPVLPLSEAESAVYGSQLGTDMRDVNFTPDFPRSGALAKGIWEATVGGHIDGVLSVDPGALALVLSATGPVTLADGSTLSGADAVETLLNGVYLDKPDPADQDAYFADAAKASFDAVVSGQGSPAEVMDALAEAARQGRLLVWSADDAEQERLRGTVLSGELRGVDGDSPVIGVYLNDGTQAKLGYYLDLDVAAEATECRPDGSQVVHLSVALTSTAPADAATLPAYLVGLDNLVPLGEIRTNVMIYAPFGGQFSGVRVNSETQGLFSQVHDGLALGARTFTLKPGESGTLEMEIITGMRQAGPVHLRSTPTARQSGDEIVASACID</sequence>
<evidence type="ECO:0000313" key="2">
    <source>
        <dbReference type="EMBL" id="MDQ0372115.1"/>
    </source>
</evidence>
<dbReference type="Pfam" id="PF13196">
    <property type="entry name" value="DUF4012"/>
    <property type="match status" value="1"/>
</dbReference>
<name>A0ABU0EAN1_9CELL</name>
<dbReference type="InterPro" id="IPR025101">
    <property type="entry name" value="DUF4012"/>
</dbReference>
<evidence type="ECO:0000313" key="3">
    <source>
        <dbReference type="Proteomes" id="UP001239626"/>
    </source>
</evidence>
<dbReference type="Proteomes" id="UP001239626">
    <property type="component" value="Unassembled WGS sequence"/>
</dbReference>
<evidence type="ECO:0000256" key="1">
    <source>
        <dbReference type="SAM" id="Phobius"/>
    </source>
</evidence>
<dbReference type="EMBL" id="JAUSVB010000001">
    <property type="protein sequence ID" value="MDQ0372115.1"/>
    <property type="molecule type" value="Genomic_DNA"/>
</dbReference>
<reference evidence="2 3" key="1">
    <citation type="submission" date="2023-07" db="EMBL/GenBank/DDBJ databases">
        <title>Sorghum-associated microbial communities from plants grown in Nebraska, USA.</title>
        <authorList>
            <person name="Schachtman D."/>
        </authorList>
    </citation>
    <scope>NUCLEOTIDE SEQUENCE [LARGE SCALE GENOMIC DNA]</scope>
    <source>
        <strain evidence="2 3">BE332</strain>
    </source>
</reference>
<proteinExistence type="predicted"/>
<accession>A0ABU0EAN1</accession>
<keyword evidence="1" id="KW-0812">Transmembrane</keyword>
<evidence type="ECO:0008006" key="4">
    <source>
        <dbReference type="Google" id="ProtNLM"/>
    </source>
</evidence>
<dbReference type="RefSeq" id="WP_307489395.1">
    <property type="nucleotide sequence ID" value="NZ_JAUSVB010000001.1"/>
</dbReference>
<gene>
    <name evidence="2" type="ORF">J2X26_000412</name>
</gene>
<keyword evidence="1" id="KW-0472">Membrane</keyword>
<keyword evidence="3" id="KW-1185">Reference proteome</keyword>
<organism evidence="2 3">
    <name type="scientific">Cellulomonas humilata</name>
    <dbReference type="NCBI Taxonomy" id="144055"/>
    <lineage>
        <taxon>Bacteria</taxon>
        <taxon>Bacillati</taxon>
        <taxon>Actinomycetota</taxon>
        <taxon>Actinomycetes</taxon>
        <taxon>Micrococcales</taxon>
        <taxon>Cellulomonadaceae</taxon>
        <taxon>Cellulomonas</taxon>
    </lineage>
</organism>
<comment type="caution">
    <text evidence="2">The sequence shown here is derived from an EMBL/GenBank/DDBJ whole genome shotgun (WGS) entry which is preliminary data.</text>
</comment>
<feature type="transmembrane region" description="Helical" evidence="1">
    <location>
        <begin position="20"/>
        <end position="43"/>
    </location>
</feature>
<keyword evidence="1" id="KW-1133">Transmembrane helix</keyword>